<accession>A0A0G1X4Y5</accession>
<evidence type="ECO:0000313" key="2">
    <source>
        <dbReference type="Proteomes" id="UP000034185"/>
    </source>
</evidence>
<reference evidence="1 2" key="1">
    <citation type="journal article" date="2015" name="Nature">
        <title>rRNA introns, odd ribosomes, and small enigmatic genomes across a large radiation of phyla.</title>
        <authorList>
            <person name="Brown C.T."/>
            <person name="Hug L.A."/>
            <person name="Thomas B.C."/>
            <person name="Sharon I."/>
            <person name="Castelle C.J."/>
            <person name="Singh A."/>
            <person name="Wilkins M.J."/>
            <person name="Williams K.H."/>
            <person name="Banfield J.F."/>
        </authorList>
    </citation>
    <scope>NUCLEOTIDE SEQUENCE [LARGE SCALE GENOMIC DNA]</scope>
</reference>
<dbReference type="Proteomes" id="UP000034185">
    <property type="component" value="Unassembled WGS sequence"/>
</dbReference>
<protein>
    <submittedName>
        <fullName evidence="1">Uncharacterized protein</fullName>
    </submittedName>
</protein>
<evidence type="ECO:0000313" key="1">
    <source>
        <dbReference type="EMBL" id="KKW26193.1"/>
    </source>
</evidence>
<organism evidence="1 2">
    <name type="scientific">Candidatus Kaiserbacteria bacterium GW2011_GWB1_52_6</name>
    <dbReference type="NCBI Taxonomy" id="1618674"/>
    <lineage>
        <taxon>Bacteria</taxon>
        <taxon>Candidatus Kaiseribacteriota</taxon>
    </lineage>
</organism>
<gene>
    <name evidence="1" type="ORF">UY70_C0033G0010</name>
</gene>
<dbReference type="EMBL" id="LCRA01000033">
    <property type="protein sequence ID" value="KKW26193.1"/>
    <property type="molecule type" value="Genomic_DNA"/>
</dbReference>
<sequence>MLDLQLVFRELIELVQIHIREKLGSEIADGEPLAFRDVEERFVRRELREEFAAALREIIFDGIVENNDICKPKDLGIFHAPFDEPEENVFFQAHEKTADVEVEEICLAAAVFRERAHVRFQVDERAVRAFAGTAGVGGVDEFRLEDRLEKIIEEMMYDTVAERRREYLADRRLCHDETDRAARLIRAVTEFRFEREQFGLEVLLELRSVVRRALMLAAVEICFVEALKAEQRISAGGGSCSMCSKVKDDIQIL</sequence>
<proteinExistence type="predicted"/>
<name>A0A0G1X4Y5_9BACT</name>
<dbReference type="AlphaFoldDB" id="A0A0G1X4Y5"/>
<comment type="caution">
    <text evidence="1">The sequence shown here is derived from an EMBL/GenBank/DDBJ whole genome shotgun (WGS) entry which is preliminary data.</text>
</comment>